<reference evidence="4" key="2">
    <citation type="submission" date="2020-09" db="EMBL/GenBank/DDBJ databases">
        <authorList>
            <person name="Sun Q."/>
            <person name="Zhou Y."/>
        </authorList>
    </citation>
    <scope>NUCLEOTIDE SEQUENCE</scope>
    <source>
        <strain evidence="4">CGMCC 4.7308</strain>
    </source>
</reference>
<comment type="caution">
    <text evidence="4">The sequence shown here is derived from an EMBL/GenBank/DDBJ whole genome shotgun (WGS) entry which is preliminary data.</text>
</comment>
<evidence type="ECO:0000313" key="4">
    <source>
        <dbReference type="EMBL" id="GGM12442.1"/>
    </source>
</evidence>
<feature type="domain" description="DNA-binding protein Rv2175c wHTH" evidence="3">
    <location>
        <begin position="33"/>
        <end position="73"/>
    </location>
</feature>
<evidence type="ECO:0008006" key="6">
    <source>
        <dbReference type="Google" id="ProtNLM"/>
    </source>
</evidence>
<feature type="region of interest" description="Disordered" evidence="1">
    <location>
        <begin position="1"/>
        <end position="31"/>
    </location>
</feature>
<keyword evidence="5" id="KW-1185">Reference proteome</keyword>
<evidence type="ECO:0000259" key="3">
    <source>
        <dbReference type="Pfam" id="PF21531"/>
    </source>
</evidence>
<dbReference type="AlphaFoldDB" id="A0A917WLM5"/>
<dbReference type="EMBL" id="BMNA01000010">
    <property type="protein sequence ID" value="GGM12442.1"/>
    <property type="molecule type" value="Genomic_DNA"/>
</dbReference>
<name>A0A917WLM5_9ACTN</name>
<dbReference type="GO" id="GO:0003677">
    <property type="term" value="F:DNA binding"/>
    <property type="evidence" value="ECO:0007669"/>
    <property type="project" value="InterPro"/>
</dbReference>
<protein>
    <recommendedName>
        <fullName evidence="6">Rv2175c C-terminal domain-containing protein</fullName>
    </recommendedName>
</protein>
<dbReference type="Pfam" id="PF21531">
    <property type="entry name" value="Rv2175c_wHTH"/>
    <property type="match status" value="1"/>
</dbReference>
<gene>
    <name evidence="4" type="ORF">GCM10011594_35420</name>
</gene>
<dbReference type="InterPro" id="IPR041098">
    <property type="entry name" value="Rv2175c_C"/>
</dbReference>
<reference evidence="4" key="1">
    <citation type="journal article" date="2014" name="Int. J. Syst. Evol. Microbiol.">
        <title>Complete genome sequence of Corynebacterium casei LMG S-19264T (=DSM 44701T), isolated from a smear-ripened cheese.</title>
        <authorList>
            <consortium name="US DOE Joint Genome Institute (JGI-PGF)"/>
            <person name="Walter F."/>
            <person name="Albersmeier A."/>
            <person name="Kalinowski J."/>
            <person name="Ruckert C."/>
        </authorList>
    </citation>
    <scope>NUCLEOTIDE SEQUENCE</scope>
    <source>
        <strain evidence="4">CGMCC 4.7308</strain>
    </source>
</reference>
<accession>A0A917WLM5</accession>
<dbReference type="InterPro" id="IPR048576">
    <property type="entry name" value="Rv2175c_wHTH"/>
</dbReference>
<evidence type="ECO:0000259" key="2">
    <source>
        <dbReference type="Pfam" id="PF18367"/>
    </source>
</evidence>
<organism evidence="4 5">
    <name type="scientific">Nakamurella endophytica</name>
    <dbReference type="NCBI Taxonomy" id="1748367"/>
    <lineage>
        <taxon>Bacteria</taxon>
        <taxon>Bacillati</taxon>
        <taxon>Actinomycetota</taxon>
        <taxon>Actinomycetes</taxon>
        <taxon>Nakamurellales</taxon>
        <taxon>Nakamurellaceae</taxon>
        <taxon>Nakamurella</taxon>
    </lineage>
</organism>
<proteinExistence type="predicted"/>
<dbReference type="Proteomes" id="UP000655208">
    <property type="component" value="Unassembled WGS sequence"/>
</dbReference>
<evidence type="ECO:0000256" key="1">
    <source>
        <dbReference type="SAM" id="MobiDB-lite"/>
    </source>
</evidence>
<feature type="compositionally biased region" description="Basic and acidic residues" evidence="1">
    <location>
        <begin position="1"/>
        <end position="11"/>
    </location>
</feature>
<feature type="domain" description="Rv2175c C-terminal" evidence="2">
    <location>
        <begin position="80"/>
        <end position="133"/>
    </location>
</feature>
<sequence length="136" mass="14579">MPAGGDPRRAADGTLSDVNADTPGPDAGPPSYVPVPAIAAALHLVVTRVHQLLRDRQLVAVRRDGVQQIPLEFVDDTGVVKGLPGTITLLTDAGFSDQEIVDWLFEADDTLPGRPITALRENRGREVHRRAQVAGF</sequence>
<dbReference type="Pfam" id="PF18367">
    <property type="entry name" value="Rv2175c_C"/>
    <property type="match status" value="1"/>
</dbReference>
<evidence type="ECO:0000313" key="5">
    <source>
        <dbReference type="Proteomes" id="UP000655208"/>
    </source>
</evidence>